<dbReference type="InterPro" id="IPR036188">
    <property type="entry name" value="FAD/NAD-bd_sf"/>
</dbReference>
<evidence type="ECO:0000259" key="3">
    <source>
        <dbReference type="Pfam" id="PF07992"/>
    </source>
</evidence>
<keyword evidence="1" id="KW-0285">Flavoprotein</keyword>
<dbReference type="EMBL" id="QVEU01000001">
    <property type="protein sequence ID" value="RGB78228.1"/>
    <property type="molecule type" value="Genomic_DNA"/>
</dbReference>
<accession>A0A3E2TLH4</accession>
<dbReference type="Proteomes" id="UP000261011">
    <property type="component" value="Unassembled WGS sequence"/>
</dbReference>
<comment type="caution">
    <text evidence="4">The sequence shown here is derived from an EMBL/GenBank/DDBJ whole genome shotgun (WGS) entry which is preliminary data.</text>
</comment>
<keyword evidence="2" id="KW-0560">Oxidoreductase</keyword>
<organism evidence="4 5">
    <name type="scientific">Anaerococcus nagyae</name>
    <dbReference type="NCBI Taxonomy" id="1755241"/>
    <lineage>
        <taxon>Bacteria</taxon>
        <taxon>Bacillati</taxon>
        <taxon>Bacillota</taxon>
        <taxon>Tissierellia</taxon>
        <taxon>Tissierellales</taxon>
        <taxon>Peptoniphilaceae</taxon>
        <taxon>Anaerococcus</taxon>
    </lineage>
</organism>
<dbReference type="InterPro" id="IPR023753">
    <property type="entry name" value="FAD/NAD-binding_dom"/>
</dbReference>
<proteinExistence type="predicted"/>
<evidence type="ECO:0000256" key="1">
    <source>
        <dbReference type="ARBA" id="ARBA00022630"/>
    </source>
</evidence>
<dbReference type="PANTHER" id="PTHR48105">
    <property type="entry name" value="THIOREDOXIN REDUCTASE 1-RELATED-RELATED"/>
    <property type="match status" value="1"/>
</dbReference>
<dbReference type="PRINTS" id="PR00469">
    <property type="entry name" value="PNDRDTASEII"/>
</dbReference>
<evidence type="ECO:0000313" key="4">
    <source>
        <dbReference type="EMBL" id="RGB78228.1"/>
    </source>
</evidence>
<protein>
    <submittedName>
        <fullName evidence="4">Thioredoxin reductase</fullName>
    </submittedName>
</protein>
<gene>
    <name evidence="4" type="ORF">DXA39_01905</name>
</gene>
<dbReference type="PRINTS" id="PR00368">
    <property type="entry name" value="FADPNR"/>
</dbReference>
<dbReference type="Pfam" id="PF07992">
    <property type="entry name" value="Pyr_redox_2"/>
    <property type="match status" value="1"/>
</dbReference>
<dbReference type="SUPFAM" id="SSF51905">
    <property type="entry name" value="FAD/NAD(P)-binding domain"/>
    <property type="match status" value="1"/>
</dbReference>
<feature type="domain" description="FAD/NAD(P)-binding" evidence="3">
    <location>
        <begin position="3"/>
        <end position="271"/>
    </location>
</feature>
<dbReference type="AlphaFoldDB" id="A0A3E2TLH4"/>
<sequence>MRYDMAIIGAGPAGLSAALNASVRNKNIILFGVDSPSLTKTAWIDNYLGFTHINGNELNKNFKKSIESRKNIERSNKKIQQVYAMGDYFSLMLKDNDIIEATSVIVATGIDLKKDLENEDEFFAKGVSYCATCDAALYKGKEVVVIGYNAESVEEANFTSEIVGKLTYVNMYKNDIDLNPSIEIISGEEPLEFIGEDRANTLRFSSGKEISADGFFIIRDSSKPERLVPSIAVDKEHIIVDKNCRTNIRGLYAAGDIAGRPYQINKAAGQGQIASLDSAKYITLIENGKYEKDFWNK</sequence>
<dbReference type="GO" id="GO:0016491">
    <property type="term" value="F:oxidoreductase activity"/>
    <property type="evidence" value="ECO:0007669"/>
    <property type="project" value="UniProtKB-KW"/>
</dbReference>
<dbReference type="Gene3D" id="3.50.50.60">
    <property type="entry name" value="FAD/NAD(P)-binding domain"/>
    <property type="match status" value="2"/>
</dbReference>
<dbReference type="InterPro" id="IPR050097">
    <property type="entry name" value="Ferredoxin-NADP_redctase_2"/>
</dbReference>
<keyword evidence="5" id="KW-1185">Reference proteome</keyword>
<reference evidence="4 5" key="1">
    <citation type="submission" date="2018-08" db="EMBL/GenBank/DDBJ databases">
        <title>A genome reference for cultivated species of the human gut microbiota.</title>
        <authorList>
            <person name="Zou Y."/>
            <person name="Xue W."/>
            <person name="Luo G."/>
        </authorList>
    </citation>
    <scope>NUCLEOTIDE SEQUENCE [LARGE SCALE GENOMIC DNA]</scope>
    <source>
        <strain evidence="4 5">OF01-3</strain>
    </source>
</reference>
<evidence type="ECO:0000256" key="2">
    <source>
        <dbReference type="ARBA" id="ARBA00023002"/>
    </source>
</evidence>
<name>A0A3E2TLH4_9FIRM</name>
<evidence type="ECO:0000313" key="5">
    <source>
        <dbReference type="Proteomes" id="UP000261011"/>
    </source>
</evidence>
<dbReference type="OrthoDB" id="9806179at2"/>